<evidence type="ECO:0000313" key="4">
    <source>
        <dbReference type="Proteomes" id="UP000184384"/>
    </source>
</evidence>
<gene>
    <name evidence="2" type="ORF">BC624_105129</name>
    <name evidence="3" type="ORF">SAMN05443373_105129</name>
</gene>
<accession>A0A1M5NUU5</accession>
<organism evidence="3 4">
    <name type="scientific">Flavobacterium granuli</name>
    <dbReference type="NCBI Taxonomy" id="280093"/>
    <lineage>
        <taxon>Bacteria</taxon>
        <taxon>Pseudomonadati</taxon>
        <taxon>Bacteroidota</taxon>
        <taxon>Flavobacteriia</taxon>
        <taxon>Flavobacteriales</taxon>
        <taxon>Flavobacteriaceae</taxon>
        <taxon>Flavobacterium</taxon>
    </lineage>
</organism>
<dbReference type="Proteomes" id="UP000237771">
    <property type="component" value="Unassembled WGS sequence"/>
</dbReference>
<dbReference type="RefSeq" id="WP_072943122.1">
    <property type="nucleotide sequence ID" value="NZ_FQWO01000005.1"/>
</dbReference>
<keyword evidence="1" id="KW-0472">Membrane</keyword>
<proteinExistence type="predicted"/>
<feature type="transmembrane region" description="Helical" evidence="1">
    <location>
        <begin position="15"/>
        <end position="35"/>
    </location>
</feature>
<evidence type="ECO:0000313" key="5">
    <source>
        <dbReference type="Proteomes" id="UP000237771"/>
    </source>
</evidence>
<dbReference type="Proteomes" id="UP000184384">
    <property type="component" value="Unassembled WGS sequence"/>
</dbReference>
<protein>
    <submittedName>
        <fullName evidence="3">Uncharacterized protein</fullName>
    </submittedName>
</protein>
<reference evidence="4" key="2">
    <citation type="submission" date="2016-11" db="EMBL/GenBank/DDBJ databases">
        <authorList>
            <person name="Varghese N."/>
            <person name="Submissions S."/>
        </authorList>
    </citation>
    <scope>NUCLEOTIDE SEQUENCE [LARGE SCALE GENOMIC DNA]</scope>
    <source>
        <strain evidence="4">DSM 19729</strain>
    </source>
</reference>
<reference evidence="3" key="1">
    <citation type="submission" date="2016-11" db="EMBL/GenBank/DDBJ databases">
        <authorList>
            <person name="Jaros S."/>
            <person name="Januszkiewicz K."/>
            <person name="Wedrychowicz H."/>
        </authorList>
    </citation>
    <scope>NUCLEOTIDE SEQUENCE [LARGE SCALE GENOMIC DNA]</scope>
    <source>
        <strain evidence="3">DSM 19729</strain>
    </source>
</reference>
<feature type="transmembrane region" description="Helical" evidence="1">
    <location>
        <begin position="76"/>
        <end position="101"/>
    </location>
</feature>
<evidence type="ECO:0000313" key="3">
    <source>
        <dbReference type="EMBL" id="SHG93356.1"/>
    </source>
</evidence>
<dbReference type="OrthoDB" id="9813621at2"/>
<feature type="transmembrane region" description="Helical" evidence="1">
    <location>
        <begin position="41"/>
        <end position="64"/>
    </location>
</feature>
<keyword evidence="5" id="KW-1185">Reference proteome</keyword>
<dbReference type="EMBL" id="PVUB01000005">
    <property type="protein sequence ID" value="PRZ23407.1"/>
    <property type="molecule type" value="Genomic_DNA"/>
</dbReference>
<reference evidence="2 5" key="3">
    <citation type="submission" date="2018-03" db="EMBL/GenBank/DDBJ databases">
        <title>Genomic Encyclopedia of Archaeal and Bacterial Type Strains, Phase II (KMG-II): from individual species to whole genera.</title>
        <authorList>
            <person name="Goeker M."/>
        </authorList>
    </citation>
    <scope>NUCLEOTIDE SEQUENCE [LARGE SCALE GENOMIC DNA]</scope>
    <source>
        <strain evidence="2 5">DSM 17797</strain>
    </source>
</reference>
<dbReference type="EMBL" id="FQWO01000005">
    <property type="protein sequence ID" value="SHG93356.1"/>
    <property type="molecule type" value="Genomic_DNA"/>
</dbReference>
<keyword evidence="1" id="KW-0812">Transmembrane</keyword>
<sequence>MEKNQTLTSKSNKRLVGIMLSATIMLLIPLIAMQFTNEVKWTSLDFIAAAILLFGAGLTLELILRKGKTTKYRIAACIALFIVLFLIWAELAVGIFGTAFAGH</sequence>
<keyword evidence="1" id="KW-1133">Transmembrane helix</keyword>
<name>A0A1M5NUU5_9FLAO</name>
<dbReference type="AlphaFoldDB" id="A0A1M5NUU5"/>
<evidence type="ECO:0000313" key="2">
    <source>
        <dbReference type="EMBL" id="PRZ23407.1"/>
    </source>
</evidence>
<evidence type="ECO:0000256" key="1">
    <source>
        <dbReference type="SAM" id="Phobius"/>
    </source>
</evidence>